<keyword evidence="1" id="KW-0808">Transferase</keyword>
<dbReference type="PANTHER" id="PTHR10545:SF29">
    <property type="entry name" value="GH14572P-RELATED"/>
    <property type="match status" value="1"/>
</dbReference>
<reference evidence="4" key="1">
    <citation type="submission" date="2022-05" db="EMBL/GenBank/DDBJ databases">
        <authorList>
            <person name="Park J.-S."/>
        </authorList>
    </citation>
    <scope>NUCLEOTIDE SEQUENCE</scope>
    <source>
        <strain evidence="4">2012CJ41-6</strain>
    </source>
</reference>
<evidence type="ECO:0000259" key="3">
    <source>
        <dbReference type="PROSITE" id="PS51186"/>
    </source>
</evidence>
<evidence type="ECO:0000256" key="2">
    <source>
        <dbReference type="ARBA" id="ARBA00023315"/>
    </source>
</evidence>
<dbReference type="PROSITE" id="PS51186">
    <property type="entry name" value="GNAT"/>
    <property type="match status" value="1"/>
</dbReference>
<dbReference type="Pfam" id="PF00583">
    <property type="entry name" value="Acetyltransf_1"/>
    <property type="match status" value="1"/>
</dbReference>
<dbReference type="SUPFAM" id="SSF55729">
    <property type="entry name" value="Acyl-CoA N-acyltransferases (Nat)"/>
    <property type="match status" value="1"/>
</dbReference>
<dbReference type="CDD" id="cd04301">
    <property type="entry name" value="NAT_SF"/>
    <property type="match status" value="1"/>
</dbReference>
<dbReference type="InterPro" id="IPR016181">
    <property type="entry name" value="Acyl_CoA_acyltransferase"/>
</dbReference>
<evidence type="ECO:0000313" key="4">
    <source>
        <dbReference type="EMBL" id="MCL6283391.1"/>
    </source>
</evidence>
<evidence type="ECO:0000313" key="5">
    <source>
        <dbReference type="Proteomes" id="UP001203880"/>
    </source>
</evidence>
<gene>
    <name evidence="4" type="ORF">M3P21_07575</name>
</gene>
<accession>A0ABT0Q0I4</accession>
<name>A0ABT0Q0I4_9RHOB</name>
<dbReference type="InterPro" id="IPR051016">
    <property type="entry name" value="Diverse_Substrate_AcTransf"/>
</dbReference>
<organism evidence="4 5">
    <name type="scientific">Ruegeria spongiae</name>
    <dbReference type="NCBI Taxonomy" id="2942209"/>
    <lineage>
        <taxon>Bacteria</taxon>
        <taxon>Pseudomonadati</taxon>
        <taxon>Pseudomonadota</taxon>
        <taxon>Alphaproteobacteria</taxon>
        <taxon>Rhodobacterales</taxon>
        <taxon>Roseobacteraceae</taxon>
        <taxon>Ruegeria</taxon>
    </lineage>
</organism>
<feature type="domain" description="N-acetyltransferase" evidence="3">
    <location>
        <begin position="6"/>
        <end position="158"/>
    </location>
</feature>
<evidence type="ECO:0000256" key="1">
    <source>
        <dbReference type="ARBA" id="ARBA00022679"/>
    </source>
</evidence>
<dbReference type="EMBL" id="JAMFMB010000007">
    <property type="protein sequence ID" value="MCL6283391.1"/>
    <property type="molecule type" value="Genomic_DNA"/>
</dbReference>
<dbReference type="PANTHER" id="PTHR10545">
    <property type="entry name" value="DIAMINE N-ACETYLTRANSFERASE"/>
    <property type="match status" value="1"/>
</dbReference>
<protein>
    <submittedName>
        <fullName evidence="4">GNAT family N-acetyltransferase</fullName>
    </submittedName>
</protein>
<sequence>MQTGDILIRPASADDFDVLCDLVRQLYDYYWPGQADTADKARAATQRLVFGPTGCTTVIAWVGELPGGFATYAVLQPSVTEHGTFFMKDLFVADCTRGRGLGEQIMRYLARLAVELGCRRIDWTAETDNPQAIRFYDRLGAERVAEKTYFRLHGAELERFSSARE</sequence>
<keyword evidence="2" id="KW-0012">Acyltransferase</keyword>
<dbReference type="RefSeq" id="WP_249708295.1">
    <property type="nucleotide sequence ID" value="NZ_JAMFMB010000007.1"/>
</dbReference>
<comment type="caution">
    <text evidence="4">The sequence shown here is derived from an EMBL/GenBank/DDBJ whole genome shotgun (WGS) entry which is preliminary data.</text>
</comment>
<keyword evidence="5" id="KW-1185">Reference proteome</keyword>
<proteinExistence type="predicted"/>
<dbReference type="Proteomes" id="UP001203880">
    <property type="component" value="Unassembled WGS sequence"/>
</dbReference>
<dbReference type="InterPro" id="IPR000182">
    <property type="entry name" value="GNAT_dom"/>
</dbReference>
<dbReference type="Gene3D" id="3.40.630.30">
    <property type="match status" value="1"/>
</dbReference>